<evidence type="ECO:0000256" key="1">
    <source>
        <dbReference type="ARBA" id="ARBA00022801"/>
    </source>
</evidence>
<sequence length="144" mass="16415">MKMESTKQHFVLVHGACHGAAWCWYKVQTLLESEGHRVTALDLAASGTGMRNMEDVDGDDVDKAGITISKRFIKHNNVFDKGYGFVNRFYVVCMENQGITEDIQRWMIENYPVKEVKGIEGVDHMPMFSKPQELCRCLIEIGNK</sequence>
<dbReference type="InterPro" id="IPR029058">
    <property type="entry name" value="AB_hydrolase_fold"/>
</dbReference>
<keyword evidence="3" id="KW-1185">Reference proteome</keyword>
<proteinExistence type="predicted"/>
<dbReference type="Proteomes" id="UP000541444">
    <property type="component" value="Unassembled WGS sequence"/>
</dbReference>
<gene>
    <name evidence="2" type="ORF">GIB67_015928</name>
</gene>
<dbReference type="GO" id="GO:0080032">
    <property type="term" value="F:methyl jasmonate esterase activity"/>
    <property type="evidence" value="ECO:0007669"/>
    <property type="project" value="TreeGrafter"/>
</dbReference>
<dbReference type="EMBL" id="JACGCM010000004">
    <property type="protein sequence ID" value="KAF6177053.1"/>
    <property type="molecule type" value="Genomic_DNA"/>
</dbReference>
<accession>A0A7J7PCI4</accession>
<dbReference type="GO" id="GO:0009694">
    <property type="term" value="P:jasmonic acid metabolic process"/>
    <property type="evidence" value="ECO:0007669"/>
    <property type="project" value="TreeGrafter"/>
</dbReference>
<protein>
    <recommendedName>
        <fullName evidence="4">Salicylic acid binding protein 2</fullName>
    </recommendedName>
</protein>
<dbReference type="OrthoDB" id="408373at2759"/>
<dbReference type="GO" id="GO:0009696">
    <property type="term" value="P:salicylic acid metabolic process"/>
    <property type="evidence" value="ECO:0007669"/>
    <property type="project" value="TreeGrafter"/>
</dbReference>
<evidence type="ECO:0000313" key="3">
    <source>
        <dbReference type="Proteomes" id="UP000541444"/>
    </source>
</evidence>
<name>A0A7J7PCI4_9MAGN</name>
<dbReference type="InterPro" id="IPR045889">
    <property type="entry name" value="MES/HNL"/>
</dbReference>
<evidence type="ECO:0008006" key="4">
    <source>
        <dbReference type="Google" id="ProtNLM"/>
    </source>
</evidence>
<comment type="caution">
    <text evidence="2">The sequence shown here is derived from an EMBL/GenBank/DDBJ whole genome shotgun (WGS) entry which is preliminary data.</text>
</comment>
<dbReference type="PANTHER" id="PTHR10992:SF1083">
    <property type="entry name" value="METHYLESTERASE 1"/>
    <property type="match status" value="1"/>
</dbReference>
<dbReference type="GO" id="GO:0080030">
    <property type="term" value="F:methyl indole-3-acetate esterase activity"/>
    <property type="evidence" value="ECO:0007669"/>
    <property type="project" value="TreeGrafter"/>
</dbReference>
<evidence type="ECO:0000313" key="2">
    <source>
        <dbReference type="EMBL" id="KAF6177053.1"/>
    </source>
</evidence>
<dbReference type="AlphaFoldDB" id="A0A7J7PCI4"/>
<dbReference type="PANTHER" id="PTHR10992">
    <property type="entry name" value="METHYLESTERASE FAMILY MEMBER"/>
    <property type="match status" value="1"/>
</dbReference>
<reference evidence="2 3" key="1">
    <citation type="journal article" date="2020" name="IScience">
        <title>Genome Sequencing of the Endangered Kingdonia uniflora (Circaeasteraceae, Ranunculales) Reveals Potential Mechanisms of Evolutionary Specialization.</title>
        <authorList>
            <person name="Sun Y."/>
            <person name="Deng T."/>
            <person name="Zhang A."/>
            <person name="Moore M.J."/>
            <person name="Landis J.B."/>
            <person name="Lin N."/>
            <person name="Zhang H."/>
            <person name="Zhang X."/>
            <person name="Huang J."/>
            <person name="Zhang X."/>
            <person name="Sun H."/>
            <person name="Wang H."/>
        </authorList>
    </citation>
    <scope>NUCLEOTIDE SEQUENCE [LARGE SCALE GENOMIC DNA]</scope>
    <source>
        <strain evidence="2">TB1705</strain>
        <tissue evidence="2">Leaf</tissue>
    </source>
</reference>
<dbReference type="Gene3D" id="3.40.50.1820">
    <property type="entry name" value="alpha/beta hydrolase"/>
    <property type="match status" value="2"/>
</dbReference>
<keyword evidence="1" id="KW-0378">Hydrolase</keyword>
<dbReference type="GO" id="GO:0080031">
    <property type="term" value="F:methyl salicylate esterase activity"/>
    <property type="evidence" value="ECO:0007669"/>
    <property type="project" value="TreeGrafter"/>
</dbReference>
<organism evidence="2 3">
    <name type="scientific">Kingdonia uniflora</name>
    <dbReference type="NCBI Taxonomy" id="39325"/>
    <lineage>
        <taxon>Eukaryota</taxon>
        <taxon>Viridiplantae</taxon>
        <taxon>Streptophyta</taxon>
        <taxon>Embryophyta</taxon>
        <taxon>Tracheophyta</taxon>
        <taxon>Spermatophyta</taxon>
        <taxon>Magnoliopsida</taxon>
        <taxon>Ranunculales</taxon>
        <taxon>Circaeasteraceae</taxon>
        <taxon>Kingdonia</taxon>
    </lineage>
</organism>
<dbReference type="SUPFAM" id="SSF53474">
    <property type="entry name" value="alpha/beta-Hydrolases"/>
    <property type="match status" value="2"/>
</dbReference>